<dbReference type="AlphaFoldDB" id="A0A447CPQ5"/>
<dbReference type="EMBL" id="UWOC01000012">
    <property type="protein sequence ID" value="VCU07140.1"/>
    <property type="molecule type" value="Genomic_DNA"/>
</dbReference>
<name>A0A447CPQ5_9BRAD</name>
<keyword evidence="2" id="KW-1185">Reference proteome</keyword>
<reference evidence="2" key="1">
    <citation type="submission" date="2018-10" db="EMBL/GenBank/DDBJ databases">
        <authorList>
            <person name="Peiro R."/>
            <person name="Begona"/>
            <person name="Cbmso G."/>
            <person name="Lopez M."/>
            <person name="Gonzalez S."/>
            <person name="Sacristan E."/>
            <person name="Castillo E."/>
        </authorList>
    </citation>
    <scope>NUCLEOTIDE SEQUENCE [LARGE SCALE GENOMIC DNA]</scope>
</reference>
<evidence type="ECO:0000313" key="2">
    <source>
        <dbReference type="Proteomes" id="UP000289200"/>
    </source>
</evidence>
<dbReference type="Proteomes" id="UP000289200">
    <property type="component" value="Unassembled WGS sequence"/>
</dbReference>
<gene>
    <name evidence="1" type="ORF">RHODGE_RHODGE_00245</name>
</gene>
<accession>A0A447CPQ5</accession>
<proteinExistence type="predicted"/>
<comment type="caution">
    <text evidence="1">The sequence shown here is derived from an EMBL/GenBank/DDBJ whole genome shotgun (WGS) entry which is preliminary data.</text>
</comment>
<organism evidence="1 2">
    <name type="scientific">Rhodoplanes serenus</name>
    <dbReference type="NCBI Taxonomy" id="200615"/>
    <lineage>
        <taxon>Bacteria</taxon>
        <taxon>Pseudomonadati</taxon>
        <taxon>Pseudomonadota</taxon>
        <taxon>Alphaproteobacteria</taxon>
        <taxon>Hyphomicrobiales</taxon>
        <taxon>Nitrobacteraceae</taxon>
        <taxon>Rhodoplanes</taxon>
    </lineage>
</organism>
<protein>
    <submittedName>
        <fullName evidence="1">Uncharacterized protein</fullName>
    </submittedName>
</protein>
<sequence>MWGGDTSRGNYTWRGGYTRGYTWPACGAGPITASLRRRGARDAAATNTFIPDRQ</sequence>
<evidence type="ECO:0000313" key="1">
    <source>
        <dbReference type="EMBL" id="VCU07140.1"/>
    </source>
</evidence>